<name>A0A7G9R4H9_9MICO</name>
<dbReference type="EMBL" id="CP060712">
    <property type="protein sequence ID" value="QNN50504.1"/>
    <property type="molecule type" value="Genomic_DNA"/>
</dbReference>
<accession>A0A7G9R4H9</accession>
<sequence>MPATVFDPPDRFVAGTVGPPGGRTFFLQASGEGRTVSVSLEKVQVSVLADRVGDLLDAHAEGTATEPLDDGDTEPLETPIEDDFRVDTLSLAWDPERHVLVIECHDQDPEEVEESTLSTLRVVLTPQAARAFARRCGRVVAAGRPPCPFCGQPLDPSGHICPRANGYRR</sequence>
<organism evidence="1 2">
    <name type="scientific">Phycicoccus endophyticus</name>
    <dbReference type="NCBI Taxonomy" id="1690220"/>
    <lineage>
        <taxon>Bacteria</taxon>
        <taxon>Bacillati</taxon>
        <taxon>Actinomycetota</taxon>
        <taxon>Actinomycetes</taxon>
        <taxon>Micrococcales</taxon>
        <taxon>Intrasporangiaceae</taxon>
        <taxon>Phycicoccus</taxon>
    </lineage>
</organism>
<gene>
    <name evidence="1" type="ORF">H9L10_05820</name>
</gene>
<evidence type="ECO:0000313" key="1">
    <source>
        <dbReference type="EMBL" id="QNN50504.1"/>
    </source>
</evidence>
<proteinExistence type="predicted"/>
<evidence type="ECO:0000313" key="2">
    <source>
        <dbReference type="Proteomes" id="UP000515976"/>
    </source>
</evidence>
<dbReference type="RefSeq" id="WP_166098340.1">
    <property type="nucleotide sequence ID" value="NZ_BMMY01000001.1"/>
</dbReference>
<protein>
    <submittedName>
        <fullName evidence="1">DUF3090 domain-containing protein</fullName>
    </submittedName>
</protein>
<keyword evidence="2" id="KW-1185">Reference proteome</keyword>
<dbReference type="Proteomes" id="UP000515976">
    <property type="component" value="Chromosome"/>
</dbReference>
<dbReference type="AlphaFoldDB" id="A0A7G9R4H9"/>
<dbReference type="InterPro" id="IPR021441">
    <property type="entry name" value="DUF3090"/>
</dbReference>
<dbReference type="Pfam" id="PF11290">
    <property type="entry name" value="DUF3090"/>
    <property type="match status" value="1"/>
</dbReference>
<dbReference type="KEGG" id="pei:H9L10_05820"/>
<reference evidence="1 2" key="1">
    <citation type="submission" date="2020-08" db="EMBL/GenBank/DDBJ databases">
        <title>Genome sequence of Phycicoccus endophyticus JCM 31784T.</title>
        <authorList>
            <person name="Hyun D.-W."/>
            <person name="Bae J.-W."/>
        </authorList>
    </citation>
    <scope>NUCLEOTIDE SEQUENCE [LARGE SCALE GENOMIC DNA]</scope>
    <source>
        <strain evidence="1 2">JCM 31784</strain>
    </source>
</reference>
<dbReference type="NCBIfam" id="TIGR03847">
    <property type="entry name" value="conserved hypothetical protein"/>
    <property type="match status" value="1"/>
</dbReference>